<keyword evidence="7 13" id="KW-0378">Hydrolase</keyword>
<keyword evidence="11 13" id="KW-0051">Antiviral defense</keyword>
<keyword evidence="8 13" id="KW-0269">Exonuclease</keyword>
<evidence type="ECO:0000259" key="14">
    <source>
        <dbReference type="Pfam" id="PF01930"/>
    </source>
</evidence>
<dbReference type="EMBL" id="LAQJ01000202">
    <property type="protein sequence ID" value="KKO19289.1"/>
    <property type="molecule type" value="Genomic_DNA"/>
</dbReference>
<dbReference type="Proteomes" id="UP000034954">
    <property type="component" value="Unassembled WGS sequence"/>
</dbReference>
<feature type="domain" description="DUF83" evidence="14">
    <location>
        <begin position="12"/>
        <end position="199"/>
    </location>
</feature>
<comment type="cofactor">
    <cofactor evidence="13">
        <name>Mg(2+)</name>
        <dbReference type="ChEBI" id="CHEBI:18420"/>
    </cofactor>
    <cofactor evidence="13">
        <name>Mn(2+)</name>
        <dbReference type="ChEBI" id="CHEBI:29035"/>
    </cofactor>
    <text evidence="13">Mg(2+) or Mn(2+) required for ssDNA cleavage activity.</text>
</comment>
<keyword evidence="9 13" id="KW-0408">Iron</keyword>
<dbReference type="InterPro" id="IPR011604">
    <property type="entry name" value="PDDEXK-like_dom_sf"/>
</dbReference>
<evidence type="ECO:0000313" key="16">
    <source>
        <dbReference type="Proteomes" id="UP000034954"/>
    </source>
</evidence>
<evidence type="ECO:0000256" key="3">
    <source>
        <dbReference type="ARBA" id="ARBA00012768"/>
    </source>
</evidence>
<reference evidence="15 16" key="1">
    <citation type="journal article" date="2013" name="BMC Microbiol.">
        <title>Identification of the type II cytochrome c maturation pathway in anammox bacteria by comparative genomics.</title>
        <authorList>
            <person name="Ferousi C."/>
            <person name="Speth D.R."/>
            <person name="Reimann J."/>
            <person name="Op den Camp H.J."/>
            <person name="Allen J.W."/>
            <person name="Keltjens J.T."/>
            <person name="Jetten M.S."/>
        </authorList>
    </citation>
    <scope>NUCLEOTIDE SEQUENCE [LARGE SCALE GENOMIC DNA]</scope>
    <source>
        <strain evidence="15">RU1</strain>
    </source>
</reference>
<dbReference type="NCBIfam" id="TIGR00372">
    <property type="entry name" value="cas4"/>
    <property type="match status" value="1"/>
</dbReference>
<evidence type="ECO:0000256" key="5">
    <source>
        <dbReference type="ARBA" id="ARBA00022722"/>
    </source>
</evidence>
<sequence length="227" mass="25414">MYSEDDLIPISALSDFTFCERRAALHFIERVWEDNVMTAEGSILHERVDDESASEVRGSVRIARSVWLRSLVLGLIGKADMVEFHKTATGGVKLEGVSGLWLPFPVEYKRGYLRHELSFAIQLCAQGICLEEMLGGNIPSGAIFYGKTRRRMDVVFDKALRTETENASRKVHELIASGITPKAEYSKKCKLCSLLNLCMPKVSSRVSNYLMRAMDSASDAKEEAQND</sequence>
<comment type="caution">
    <text evidence="15">The sequence shown here is derived from an EMBL/GenBank/DDBJ whole genome shotgun (WGS) entry which is preliminary data.</text>
</comment>
<dbReference type="Pfam" id="PF01930">
    <property type="entry name" value="Cas_Cas4"/>
    <property type="match status" value="1"/>
</dbReference>
<evidence type="ECO:0000256" key="10">
    <source>
        <dbReference type="ARBA" id="ARBA00023014"/>
    </source>
</evidence>
<dbReference type="Gene3D" id="3.90.320.10">
    <property type="match status" value="1"/>
</dbReference>
<evidence type="ECO:0000256" key="9">
    <source>
        <dbReference type="ARBA" id="ARBA00023004"/>
    </source>
</evidence>
<organism evidence="15 16">
    <name type="scientific">Candidatus Brocadia fulgida</name>
    <dbReference type="NCBI Taxonomy" id="380242"/>
    <lineage>
        <taxon>Bacteria</taxon>
        <taxon>Pseudomonadati</taxon>
        <taxon>Planctomycetota</taxon>
        <taxon>Candidatus Brocadiia</taxon>
        <taxon>Candidatus Brocadiales</taxon>
        <taxon>Candidatus Brocadiaceae</taxon>
        <taxon>Candidatus Brocadia</taxon>
    </lineage>
</organism>
<keyword evidence="12 13" id="KW-0464">Manganese</keyword>
<dbReference type="GO" id="GO:0004527">
    <property type="term" value="F:exonuclease activity"/>
    <property type="evidence" value="ECO:0007669"/>
    <property type="project" value="UniProtKB-KW"/>
</dbReference>
<keyword evidence="5 13" id="KW-0540">Nuclease</keyword>
<evidence type="ECO:0000256" key="8">
    <source>
        <dbReference type="ARBA" id="ARBA00022839"/>
    </source>
</evidence>
<dbReference type="PANTHER" id="PTHR36531">
    <property type="entry name" value="CRISPR-ASSOCIATED EXONUCLEASE CAS4"/>
    <property type="match status" value="1"/>
</dbReference>
<keyword evidence="16" id="KW-1185">Reference proteome</keyword>
<evidence type="ECO:0000313" key="15">
    <source>
        <dbReference type="EMBL" id="KKO19289.1"/>
    </source>
</evidence>
<comment type="cofactor">
    <cofactor evidence="1">
        <name>[4Fe-4S] cluster</name>
        <dbReference type="ChEBI" id="CHEBI:49883"/>
    </cofactor>
</comment>
<evidence type="ECO:0000256" key="12">
    <source>
        <dbReference type="ARBA" id="ARBA00023211"/>
    </source>
</evidence>
<comment type="cofactor">
    <cofactor evidence="13">
        <name>iron-sulfur cluster</name>
        <dbReference type="ChEBI" id="CHEBI:30408"/>
    </cofactor>
</comment>
<dbReference type="PANTHER" id="PTHR36531:SF6">
    <property type="entry name" value="DNA REPLICATION ATP-DEPENDENT HELICASE_NUCLEASE DNA2"/>
    <property type="match status" value="1"/>
</dbReference>
<evidence type="ECO:0000256" key="1">
    <source>
        <dbReference type="ARBA" id="ARBA00001966"/>
    </source>
</evidence>
<dbReference type="GO" id="GO:0051536">
    <property type="term" value="F:iron-sulfur cluster binding"/>
    <property type="evidence" value="ECO:0007669"/>
    <property type="project" value="UniProtKB-KW"/>
</dbReference>
<evidence type="ECO:0000256" key="11">
    <source>
        <dbReference type="ARBA" id="ARBA00023118"/>
    </source>
</evidence>
<dbReference type="AlphaFoldDB" id="A0A0M2UXU5"/>
<keyword evidence="6 13" id="KW-0479">Metal-binding</keyword>
<dbReference type="InterPro" id="IPR013343">
    <property type="entry name" value="CRISPR-assoc_prot_Cas4"/>
</dbReference>
<evidence type="ECO:0000256" key="7">
    <source>
        <dbReference type="ARBA" id="ARBA00022801"/>
    </source>
</evidence>
<proteinExistence type="inferred from homology"/>
<evidence type="ECO:0000256" key="4">
    <source>
        <dbReference type="ARBA" id="ARBA00020049"/>
    </source>
</evidence>
<evidence type="ECO:0000256" key="6">
    <source>
        <dbReference type="ARBA" id="ARBA00022723"/>
    </source>
</evidence>
<dbReference type="InterPro" id="IPR022765">
    <property type="entry name" value="Dna2/Cas4_DUF83"/>
</dbReference>
<gene>
    <name evidence="15" type="ORF">BROFUL_02003</name>
</gene>
<keyword evidence="10 13" id="KW-0411">Iron-sulfur</keyword>
<evidence type="ECO:0000256" key="13">
    <source>
        <dbReference type="RuleBase" id="RU365022"/>
    </source>
</evidence>
<dbReference type="GO" id="GO:0046872">
    <property type="term" value="F:metal ion binding"/>
    <property type="evidence" value="ECO:0007669"/>
    <property type="project" value="UniProtKB-KW"/>
</dbReference>
<dbReference type="PATRIC" id="fig|380242.3.peg.2494"/>
<comment type="similarity">
    <text evidence="2 13">Belongs to the CRISPR-associated exonuclease Cas4 family.</text>
</comment>
<dbReference type="InterPro" id="IPR051827">
    <property type="entry name" value="Cas4_exonuclease"/>
</dbReference>
<dbReference type="GO" id="GO:0051607">
    <property type="term" value="P:defense response to virus"/>
    <property type="evidence" value="ECO:0007669"/>
    <property type="project" value="UniProtKB-KW"/>
</dbReference>
<evidence type="ECO:0000256" key="2">
    <source>
        <dbReference type="ARBA" id="ARBA00009189"/>
    </source>
</evidence>
<dbReference type="EC" id="3.1.12.1" evidence="3 13"/>
<protein>
    <recommendedName>
        <fullName evidence="4 13">CRISPR-associated exonuclease Cas4</fullName>
        <ecNumber evidence="3 13">3.1.12.1</ecNumber>
    </recommendedName>
</protein>
<comment type="function">
    <text evidence="13">CRISPR (clustered regularly interspaced short palindromic repeat) is an adaptive immune system that provides protection against mobile genetic elements (viruses, transposable elements and conjugative plasmids). CRISPR clusters contain sequences complementary to antecedent mobile elements and target invading nucleic acids. CRISPR clusters are transcribed and processed into CRISPR RNA (crRNA).</text>
</comment>
<accession>A0A0M2UXU5</accession>
<name>A0A0M2UXU5_9BACT</name>